<feature type="non-terminal residue" evidence="1">
    <location>
        <position position="93"/>
    </location>
</feature>
<organism evidence="1">
    <name type="scientific">marine metagenome</name>
    <dbReference type="NCBI Taxonomy" id="408172"/>
    <lineage>
        <taxon>unclassified sequences</taxon>
        <taxon>metagenomes</taxon>
        <taxon>ecological metagenomes</taxon>
    </lineage>
</organism>
<gene>
    <name evidence="1" type="ORF">METZ01_LOCUS477237</name>
</gene>
<reference evidence="1" key="1">
    <citation type="submission" date="2018-05" db="EMBL/GenBank/DDBJ databases">
        <authorList>
            <person name="Lanie J.A."/>
            <person name="Ng W.-L."/>
            <person name="Kazmierczak K.M."/>
            <person name="Andrzejewski T.M."/>
            <person name="Davidsen T.M."/>
            <person name="Wayne K.J."/>
            <person name="Tettelin H."/>
            <person name="Glass J.I."/>
            <person name="Rusch D."/>
            <person name="Podicherti R."/>
            <person name="Tsui H.-C.T."/>
            <person name="Winkler M.E."/>
        </authorList>
    </citation>
    <scope>NUCLEOTIDE SEQUENCE</scope>
</reference>
<dbReference type="EMBL" id="UINC01203908">
    <property type="protein sequence ID" value="SVE24383.1"/>
    <property type="molecule type" value="Genomic_DNA"/>
</dbReference>
<name>A0A383BX46_9ZZZZ</name>
<sequence>MKHLFLAMIMALPLMRADEKPPSPPAKAKLTAKQVAVLFADDIGTWKCKGKSHSIGVDPNTGLPLKPVEEEMFMTIRWKVKGKSTEALFTVKI</sequence>
<dbReference type="AlphaFoldDB" id="A0A383BX46"/>
<accession>A0A383BX46</accession>
<proteinExistence type="predicted"/>
<protein>
    <submittedName>
        <fullName evidence="1">Uncharacterized protein</fullName>
    </submittedName>
</protein>
<evidence type="ECO:0000313" key="1">
    <source>
        <dbReference type="EMBL" id="SVE24383.1"/>
    </source>
</evidence>